<sequence length="140" mass="16630">MKKNMTVNQSGLHLPVSRAFINIIAEYLPPLPLIPPAVTLNFRDPKYSAESGGFHPVEIRLTHHADGWYFDYVTDFSYMGHPWPELEKELDICWSQRYTWHYLTGDIDTEEGGALFELWQRNFIRYHRMKLYKVIVQQER</sequence>
<evidence type="ECO:0000313" key="1">
    <source>
        <dbReference type="EMBL" id="VUT00389.1"/>
    </source>
</evidence>
<evidence type="ECO:0000313" key="2">
    <source>
        <dbReference type="Proteomes" id="UP000318370"/>
    </source>
</evidence>
<dbReference type="PANTHER" id="PTHR38978">
    <property type="entry name" value="DUF2787 DOMAIN-CONTAINING PROTEIN"/>
    <property type="match status" value="1"/>
</dbReference>
<evidence type="ECO:0008006" key="3">
    <source>
        <dbReference type="Google" id="ProtNLM"/>
    </source>
</evidence>
<gene>
    <name evidence="1" type="ORF">SB6408_01905</name>
</gene>
<dbReference type="AlphaFoldDB" id="A0A564N338"/>
<dbReference type="InterPro" id="IPR021248">
    <property type="entry name" value="DUF2787"/>
</dbReference>
<dbReference type="EMBL" id="CABGHF010000034">
    <property type="protein sequence ID" value="VUT00389.1"/>
    <property type="molecule type" value="Genomic_DNA"/>
</dbReference>
<dbReference type="RefSeq" id="WP_142463782.1">
    <property type="nucleotide sequence ID" value="NZ_CABGHF010000034.1"/>
</dbReference>
<dbReference type="Pfam" id="PF10980">
    <property type="entry name" value="DUF2787"/>
    <property type="match status" value="1"/>
</dbReference>
<dbReference type="Proteomes" id="UP000318370">
    <property type="component" value="Unassembled WGS sequence"/>
</dbReference>
<organism evidence="1 2">
    <name type="scientific">Klebsiella spallanzanii</name>
    <dbReference type="NCBI Taxonomy" id="2587528"/>
    <lineage>
        <taxon>Bacteria</taxon>
        <taxon>Pseudomonadati</taxon>
        <taxon>Pseudomonadota</taxon>
        <taxon>Gammaproteobacteria</taxon>
        <taxon>Enterobacterales</taxon>
        <taxon>Enterobacteriaceae</taxon>
        <taxon>Klebsiella/Raoultella group</taxon>
        <taxon>Klebsiella</taxon>
    </lineage>
</organism>
<name>A0A564N338_9ENTR</name>
<protein>
    <recommendedName>
        <fullName evidence="3">DUF2787 domain-containing protein</fullName>
    </recommendedName>
</protein>
<reference evidence="1 2" key="1">
    <citation type="submission" date="2019-07" db="EMBL/GenBank/DDBJ databases">
        <authorList>
            <person name="Brisse S."/>
            <person name="Rodrigues C."/>
            <person name="Thorpe H."/>
        </authorList>
    </citation>
    <scope>NUCLEOTIDE SEQUENCE [LARGE SCALE GENOMIC DNA]</scope>
    <source>
        <strain evidence="1">SB6408</strain>
    </source>
</reference>
<accession>A0A564N338</accession>
<dbReference type="Gene3D" id="3.10.450.430">
    <property type="entry name" value="Protein of unknown function DUF2787"/>
    <property type="match status" value="1"/>
</dbReference>
<proteinExistence type="predicted"/>
<dbReference type="PANTHER" id="PTHR38978:SF2">
    <property type="entry name" value="DUF2787 DOMAIN-CONTAINING PROTEIN"/>
    <property type="match status" value="1"/>
</dbReference>